<dbReference type="EC" id="5.4.99.15" evidence="1"/>
<comment type="caution">
    <text evidence="1">The sequence shown here is derived from an EMBL/GenBank/DDBJ whole genome shotgun (WGS) entry which is preliminary data.</text>
</comment>
<dbReference type="Gene3D" id="3.20.20.80">
    <property type="entry name" value="Glycosidases"/>
    <property type="match status" value="1"/>
</dbReference>
<protein>
    <submittedName>
        <fullName evidence="1">(1-4)-alpha-D-glucan 1-alpha-D-glucosylmutase domain protein</fullName>
        <ecNumber evidence="1">5.4.99.15</ecNumber>
    </submittedName>
</protein>
<dbReference type="AlphaFoldDB" id="A0A1V3XDF2"/>
<reference evidence="1 2" key="1">
    <citation type="submission" date="2017-02" db="EMBL/GenBank/DDBJ databases">
        <title>Complete genome sequences of Mycobacterium kansasii strains isolated from rhesus macaques.</title>
        <authorList>
            <person name="Panda A."/>
            <person name="Nagaraj S."/>
            <person name="Zhao X."/>
            <person name="Tettelin H."/>
            <person name="Detolla L.J."/>
        </authorList>
    </citation>
    <scope>NUCLEOTIDE SEQUENCE [LARGE SCALE GENOMIC DNA]</scope>
    <source>
        <strain evidence="1 2">11-3469</strain>
    </source>
</reference>
<dbReference type="Proteomes" id="UP000188532">
    <property type="component" value="Unassembled WGS sequence"/>
</dbReference>
<accession>A0A1V3XDF2</accession>
<organism evidence="1 2">
    <name type="scientific">Mycobacterium kansasii</name>
    <dbReference type="NCBI Taxonomy" id="1768"/>
    <lineage>
        <taxon>Bacteria</taxon>
        <taxon>Bacillati</taxon>
        <taxon>Actinomycetota</taxon>
        <taxon>Actinomycetes</taxon>
        <taxon>Mycobacteriales</taxon>
        <taxon>Mycobacteriaceae</taxon>
        <taxon>Mycobacterium</taxon>
    </lineage>
</organism>
<dbReference type="EMBL" id="MVBN01000003">
    <property type="protein sequence ID" value="OOK77197.1"/>
    <property type="molecule type" value="Genomic_DNA"/>
</dbReference>
<proteinExistence type="predicted"/>
<keyword evidence="1" id="KW-0413">Isomerase</keyword>
<sequence>MSHLYLSPIMTAAAGSSHGYDVTDPTAVSAELGALTGWRDYRRRPGPAASVWSST</sequence>
<name>A0A1V3XDF2_MYCKA</name>
<gene>
    <name evidence="1" type="ORF">BZL29_3271</name>
</gene>
<evidence type="ECO:0000313" key="1">
    <source>
        <dbReference type="EMBL" id="OOK77197.1"/>
    </source>
</evidence>
<dbReference type="SUPFAM" id="SSF51445">
    <property type="entry name" value="(Trans)glycosidases"/>
    <property type="match status" value="1"/>
</dbReference>
<dbReference type="GO" id="GO:0047470">
    <property type="term" value="F:(1,4)-alpha-D-glucan 1-alpha-D-glucosylmutase activity"/>
    <property type="evidence" value="ECO:0007669"/>
    <property type="project" value="UniProtKB-EC"/>
</dbReference>
<evidence type="ECO:0000313" key="2">
    <source>
        <dbReference type="Proteomes" id="UP000188532"/>
    </source>
</evidence>
<dbReference type="InterPro" id="IPR017853">
    <property type="entry name" value="GH"/>
</dbReference>